<name>A0A4Y7SKA6_COPMI</name>
<dbReference type="EMBL" id="QPFP01000105">
    <property type="protein sequence ID" value="TEB21669.1"/>
    <property type="molecule type" value="Genomic_DNA"/>
</dbReference>
<comment type="caution">
    <text evidence="1">The sequence shown here is derived from an EMBL/GenBank/DDBJ whole genome shotgun (WGS) entry which is preliminary data.</text>
</comment>
<sequence>MPASLPNELIEVVVSNIALKPRTECLQELIACSTANSAFTSLCQKHIFQAVSFFPRASLAHRASPQLEDAFCRTALLSRALIDNPSLGAHIRHIEYRPSTIPADSSGEALREVSSALNSATAVDIFSLGIQNIDPLHKLSFSLQPVLDHRRNGEGITDTSTRLEQMQVKSLQVYDICQFPVDAIPASVKALEVHGGDISLTEGPHQGWGRISRPTIFLKKLCVLSITWFPSGFAGPAWSSTLDLSQVEELNVDPELGESAPCLVHSMGKVTSEWAPLIHEDPSSTS</sequence>
<gene>
    <name evidence="1" type="ORF">FA13DRAFT_1741719</name>
</gene>
<evidence type="ECO:0000313" key="1">
    <source>
        <dbReference type="EMBL" id="TEB21669.1"/>
    </source>
</evidence>
<proteinExistence type="predicted"/>
<accession>A0A4Y7SKA6</accession>
<dbReference type="Proteomes" id="UP000298030">
    <property type="component" value="Unassembled WGS sequence"/>
</dbReference>
<organism evidence="1 2">
    <name type="scientific">Coprinellus micaceus</name>
    <name type="common">Glistening ink-cap mushroom</name>
    <name type="synonym">Coprinus micaceus</name>
    <dbReference type="NCBI Taxonomy" id="71717"/>
    <lineage>
        <taxon>Eukaryota</taxon>
        <taxon>Fungi</taxon>
        <taxon>Dikarya</taxon>
        <taxon>Basidiomycota</taxon>
        <taxon>Agaricomycotina</taxon>
        <taxon>Agaricomycetes</taxon>
        <taxon>Agaricomycetidae</taxon>
        <taxon>Agaricales</taxon>
        <taxon>Agaricineae</taxon>
        <taxon>Psathyrellaceae</taxon>
        <taxon>Coprinellus</taxon>
    </lineage>
</organism>
<protein>
    <recommendedName>
        <fullName evidence="3">F-box domain-containing protein</fullName>
    </recommendedName>
</protein>
<evidence type="ECO:0000313" key="2">
    <source>
        <dbReference type="Proteomes" id="UP000298030"/>
    </source>
</evidence>
<evidence type="ECO:0008006" key="3">
    <source>
        <dbReference type="Google" id="ProtNLM"/>
    </source>
</evidence>
<keyword evidence="2" id="KW-1185">Reference proteome</keyword>
<dbReference type="AlphaFoldDB" id="A0A4Y7SKA6"/>
<reference evidence="1 2" key="1">
    <citation type="journal article" date="2019" name="Nat. Ecol. Evol.">
        <title>Megaphylogeny resolves global patterns of mushroom evolution.</title>
        <authorList>
            <person name="Varga T."/>
            <person name="Krizsan K."/>
            <person name="Foldi C."/>
            <person name="Dima B."/>
            <person name="Sanchez-Garcia M."/>
            <person name="Sanchez-Ramirez S."/>
            <person name="Szollosi G.J."/>
            <person name="Szarkandi J.G."/>
            <person name="Papp V."/>
            <person name="Albert L."/>
            <person name="Andreopoulos W."/>
            <person name="Angelini C."/>
            <person name="Antonin V."/>
            <person name="Barry K.W."/>
            <person name="Bougher N.L."/>
            <person name="Buchanan P."/>
            <person name="Buyck B."/>
            <person name="Bense V."/>
            <person name="Catcheside P."/>
            <person name="Chovatia M."/>
            <person name="Cooper J."/>
            <person name="Damon W."/>
            <person name="Desjardin D."/>
            <person name="Finy P."/>
            <person name="Geml J."/>
            <person name="Haridas S."/>
            <person name="Hughes K."/>
            <person name="Justo A."/>
            <person name="Karasinski D."/>
            <person name="Kautmanova I."/>
            <person name="Kiss B."/>
            <person name="Kocsube S."/>
            <person name="Kotiranta H."/>
            <person name="LaButti K.M."/>
            <person name="Lechner B.E."/>
            <person name="Liimatainen K."/>
            <person name="Lipzen A."/>
            <person name="Lukacs Z."/>
            <person name="Mihaltcheva S."/>
            <person name="Morgado L.N."/>
            <person name="Niskanen T."/>
            <person name="Noordeloos M.E."/>
            <person name="Ohm R.A."/>
            <person name="Ortiz-Santana B."/>
            <person name="Ovrebo C."/>
            <person name="Racz N."/>
            <person name="Riley R."/>
            <person name="Savchenko A."/>
            <person name="Shiryaev A."/>
            <person name="Soop K."/>
            <person name="Spirin V."/>
            <person name="Szebenyi C."/>
            <person name="Tomsovsky M."/>
            <person name="Tulloss R.E."/>
            <person name="Uehling J."/>
            <person name="Grigoriev I.V."/>
            <person name="Vagvolgyi C."/>
            <person name="Papp T."/>
            <person name="Martin F.M."/>
            <person name="Miettinen O."/>
            <person name="Hibbett D.S."/>
            <person name="Nagy L.G."/>
        </authorList>
    </citation>
    <scope>NUCLEOTIDE SEQUENCE [LARGE SCALE GENOMIC DNA]</scope>
    <source>
        <strain evidence="1 2">FP101781</strain>
    </source>
</reference>